<keyword evidence="3 11" id="KW-0004">4Fe-4S</keyword>
<feature type="domain" description="Radical SAM core" evidence="13">
    <location>
        <begin position="176"/>
        <end position="411"/>
    </location>
</feature>
<keyword evidence="8 11" id="KW-0408">Iron</keyword>
<dbReference type="InterPro" id="IPR005839">
    <property type="entry name" value="Methylthiotransferase"/>
</dbReference>
<comment type="catalytic activity">
    <reaction evidence="10 11">
        <text>N(6)-L-threonylcarbamoyladenosine(37) in tRNA + (sulfur carrier)-SH + AH2 + 2 S-adenosyl-L-methionine = 2-methylsulfanyl-N(6)-L-threonylcarbamoyladenosine(37) in tRNA + (sulfur carrier)-H + 5'-deoxyadenosine + L-methionine + A + S-adenosyl-L-homocysteine + 2 H(+)</text>
        <dbReference type="Rhea" id="RHEA:37075"/>
        <dbReference type="Rhea" id="RHEA-COMP:10163"/>
        <dbReference type="Rhea" id="RHEA-COMP:11092"/>
        <dbReference type="Rhea" id="RHEA-COMP:14737"/>
        <dbReference type="Rhea" id="RHEA-COMP:14739"/>
        <dbReference type="ChEBI" id="CHEBI:13193"/>
        <dbReference type="ChEBI" id="CHEBI:15378"/>
        <dbReference type="ChEBI" id="CHEBI:17319"/>
        <dbReference type="ChEBI" id="CHEBI:17499"/>
        <dbReference type="ChEBI" id="CHEBI:29917"/>
        <dbReference type="ChEBI" id="CHEBI:57844"/>
        <dbReference type="ChEBI" id="CHEBI:57856"/>
        <dbReference type="ChEBI" id="CHEBI:59789"/>
        <dbReference type="ChEBI" id="CHEBI:64428"/>
        <dbReference type="ChEBI" id="CHEBI:74418"/>
        <dbReference type="ChEBI" id="CHEBI:74420"/>
        <dbReference type="EC" id="2.8.4.5"/>
    </reaction>
</comment>
<evidence type="ECO:0000256" key="4">
    <source>
        <dbReference type="ARBA" id="ARBA00022679"/>
    </source>
</evidence>
<dbReference type="Proteomes" id="UP000053766">
    <property type="component" value="Unassembled WGS sequence"/>
</dbReference>
<keyword evidence="9 11" id="KW-0411">Iron-sulfur</keyword>
<dbReference type="GO" id="GO:0035598">
    <property type="term" value="F:tRNA (N(6)-L-threonylcarbamoyladenosine(37)-C(2))-methylthiotransferase activity"/>
    <property type="evidence" value="ECO:0007669"/>
    <property type="project" value="UniProtKB-UniRule"/>
</dbReference>
<reference evidence="14 15" key="1">
    <citation type="submission" date="2013-11" db="EMBL/GenBank/DDBJ databases">
        <title>Draft genome of the bovine lungworm Dictyocaulus viviparus.</title>
        <authorList>
            <person name="Mitreva M."/>
        </authorList>
    </citation>
    <scope>NUCLEOTIDE SEQUENCE [LARGE SCALE GENOMIC DNA]</scope>
    <source>
        <strain evidence="14 15">HannoverDv2000</strain>
    </source>
</reference>
<dbReference type="Gene3D" id="3.40.50.12160">
    <property type="entry name" value="Methylthiotransferase, N-terminal domain"/>
    <property type="match status" value="1"/>
</dbReference>
<dbReference type="GO" id="GO:0046872">
    <property type="term" value="F:metal ion binding"/>
    <property type="evidence" value="ECO:0007669"/>
    <property type="project" value="UniProtKB-UniRule"/>
</dbReference>
<evidence type="ECO:0000256" key="8">
    <source>
        <dbReference type="ARBA" id="ARBA00023004"/>
    </source>
</evidence>
<comment type="function">
    <text evidence="1 11">Catalyzes the methylthiolation of N6-threonylcarbamoyladenosine (t(6)A), leading to the formation of 2-methylthio-N6-threonylcarbamoyladenosine (ms(2)t(6)A) at position 37 in tRNAs that read codons beginning with adenine.</text>
</comment>
<dbReference type="PROSITE" id="PS51449">
    <property type="entry name" value="MTTASE_N"/>
    <property type="match status" value="1"/>
</dbReference>
<accession>A0A0D8XUI6</accession>
<dbReference type="PROSITE" id="PS01278">
    <property type="entry name" value="MTTASE_RADICAL"/>
    <property type="match status" value="1"/>
</dbReference>
<dbReference type="PANTHER" id="PTHR11918">
    <property type="entry name" value="RADICAL SAM PROTEINS"/>
    <property type="match status" value="1"/>
</dbReference>
<dbReference type="InterPro" id="IPR038135">
    <property type="entry name" value="Methylthiotransferase_N_sf"/>
</dbReference>
<dbReference type="EC" id="2.8.4.5" evidence="11"/>
<dbReference type="SMART" id="SM00729">
    <property type="entry name" value="Elp3"/>
    <property type="match status" value="1"/>
</dbReference>
<evidence type="ECO:0000256" key="3">
    <source>
        <dbReference type="ARBA" id="ARBA00022485"/>
    </source>
</evidence>
<dbReference type="SFLD" id="SFLDG01082">
    <property type="entry name" value="B12-binding_domain_containing"/>
    <property type="match status" value="1"/>
</dbReference>
<evidence type="ECO:0000259" key="12">
    <source>
        <dbReference type="PROSITE" id="PS51449"/>
    </source>
</evidence>
<keyword evidence="5 11" id="KW-0949">S-adenosyl-L-methionine</keyword>
<keyword evidence="7 11" id="KW-0479">Metal-binding</keyword>
<dbReference type="STRING" id="29172.A0A0D8XUI6"/>
<dbReference type="InterPro" id="IPR006466">
    <property type="entry name" value="MiaB-like_arc_euk"/>
</dbReference>
<evidence type="ECO:0000256" key="2">
    <source>
        <dbReference type="ARBA" id="ARBA00008616"/>
    </source>
</evidence>
<keyword evidence="15" id="KW-1185">Reference proteome</keyword>
<dbReference type="PROSITE" id="PS51918">
    <property type="entry name" value="RADICAL_SAM"/>
    <property type="match status" value="1"/>
</dbReference>
<organism evidence="14 15">
    <name type="scientific">Dictyocaulus viviparus</name>
    <name type="common">Bovine lungworm</name>
    <dbReference type="NCBI Taxonomy" id="29172"/>
    <lineage>
        <taxon>Eukaryota</taxon>
        <taxon>Metazoa</taxon>
        <taxon>Ecdysozoa</taxon>
        <taxon>Nematoda</taxon>
        <taxon>Chromadorea</taxon>
        <taxon>Rhabditida</taxon>
        <taxon>Rhabditina</taxon>
        <taxon>Rhabditomorpha</taxon>
        <taxon>Strongyloidea</taxon>
        <taxon>Metastrongylidae</taxon>
        <taxon>Dictyocaulus</taxon>
    </lineage>
</organism>
<evidence type="ECO:0000256" key="5">
    <source>
        <dbReference type="ARBA" id="ARBA00022691"/>
    </source>
</evidence>
<dbReference type="Pfam" id="PF04055">
    <property type="entry name" value="Radical_SAM"/>
    <property type="match status" value="1"/>
</dbReference>
<dbReference type="FunFam" id="3.80.30.20:FF:000002">
    <property type="entry name" value="threonylcarbamoyladenosine tRNA methylthiotransferase isoform X2"/>
    <property type="match status" value="1"/>
</dbReference>
<proteinExistence type="inferred from homology"/>
<dbReference type="Pfam" id="PF00919">
    <property type="entry name" value="UPF0004"/>
    <property type="match status" value="1"/>
</dbReference>
<dbReference type="SFLD" id="SFLDS00029">
    <property type="entry name" value="Radical_SAM"/>
    <property type="match status" value="1"/>
</dbReference>
<keyword evidence="6 11" id="KW-0819">tRNA processing</keyword>
<dbReference type="GO" id="GO:0051539">
    <property type="term" value="F:4 iron, 4 sulfur cluster binding"/>
    <property type="evidence" value="ECO:0007669"/>
    <property type="project" value="UniProtKB-UniRule"/>
</dbReference>
<dbReference type="NCBIfam" id="TIGR01578">
    <property type="entry name" value="MiaB-like-B"/>
    <property type="match status" value="1"/>
</dbReference>
<dbReference type="InterPro" id="IPR023404">
    <property type="entry name" value="rSAM_horseshoe"/>
</dbReference>
<dbReference type="SUPFAM" id="SSF102114">
    <property type="entry name" value="Radical SAM enzymes"/>
    <property type="match status" value="1"/>
</dbReference>
<protein>
    <recommendedName>
        <fullName evidence="11">tRNA-t(6)A37 methylthiotransferase</fullName>
        <ecNumber evidence="11">2.8.4.5</ecNumber>
    </recommendedName>
</protein>
<dbReference type="OrthoDB" id="1730074at2759"/>
<keyword evidence="11" id="KW-0256">Endoplasmic reticulum</keyword>
<dbReference type="Gene3D" id="3.80.30.20">
    <property type="entry name" value="tm_1862 like domain"/>
    <property type="match status" value="1"/>
</dbReference>
<evidence type="ECO:0000256" key="10">
    <source>
        <dbReference type="ARBA" id="ARBA00051661"/>
    </source>
</evidence>
<evidence type="ECO:0000256" key="6">
    <source>
        <dbReference type="ARBA" id="ARBA00022694"/>
    </source>
</evidence>
<gene>
    <name evidence="14" type="ORF">DICVIV_07896</name>
</gene>
<dbReference type="InterPro" id="IPR020612">
    <property type="entry name" value="Methylthiotransferase_CS"/>
</dbReference>
<feature type="domain" description="MTTase N-terminal" evidence="12">
    <location>
        <begin position="46"/>
        <end position="154"/>
    </location>
</feature>
<dbReference type="InterPro" id="IPR013848">
    <property type="entry name" value="Methylthiotransferase_N"/>
</dbReference>
<evidence type="ECO:0000256" key="1">
    <source>
        <dbReference type="ARBA" id="ARBA00002399"/>
    </source>
</evidence>
<dbReference type="PANTHER" id="PTHR11918:SF45">
    <property type="entry name" value="THREONYLCARBAMOYLADENOSINE TRNA METHYLTHIOTRANSFERASE"/>
    <property type="match status" value="1"/>
</dbReference>
<evidence type="ECO:0000256" key="9">
    <source>
        <dbReference type="ARBA" id="ARBA00023014"/>
    </source>
</evidence>
<dbReference type="InterPro" id="IPR007197">
    <property type="entry name" value="rSAM"/>
</dbReference>
<dbReference type="EMBL" id="KN716372">
    <property type="protein sequence ID" value="KJH46046.1"/>
    <property type="molecule type" value="Genomic_DNA"/>
</dbReference>
<evidence type="ECO:0000259" key="13">
    <source>
        <dbReference type="PROSITE" id="PS51918"/>
    </source>
</evidence>
<dbReference type="GO" id="GO:0005789">
    <property type="term" value="C:endoplasmic reticulum membrane"/>
    <property type="evidence" value="ECO:0007669"/>
    <property type="project" value="UniProtKB-SubCell"/>
</dbReference>
<dbReference type="InterPro" id="IPR006638">
    <property type="entry name" value="Elp3/MiaA/NifB-like_rSAM"/>
</dbReference>
<comment type="cofactor">
    <cofactor evidence="11">
        <name>[4Fe-4S] cluster</name>
        <dbReference type="ChEBI" id="CHEBI:49883"/>
    </cofactor>
    <text evidence="11">Binds 1 or 2 [4Fe-4S] cluster. One cluster is coordinated with 3 cysteines and an exchangeable S-adenosyl-L-methionine.</text>
</comment>
<keyword evidence="4 11" id="KW-0808">Transferase</keyword>
<evidence type="ECO:0000313" key="14">
    <source>
        <dbReference type="EMBL" id="KJH46046.1"/>
    </source>
</evidence>
<dbReference type="AlphaFoldDB" id="A0A0D8XUI6"/>
<sequence>MKDIEDDFDICTAKGSRNIGEFQVKIRSRRNIVELGQLDSFVPGVSSVWVKTWGCSHNSSDSEYMTGLLSEAGYPIVKHPCDAKIWILNSCTVKTPSETQASNMLQEGRKQGKFIVMAGCVSQAAPNEPWLRDVSIVGVKQIDRIVEVVEETLKGNVVRLLSRKRPDAILSLPKIRKNELIEVLAINTGCLNHCTYCKTKMARGDLKSYPLEELVHQARTAFERDGVKELWLTSEDLGAWGRDINMVLPDLLCAIVEVIPDGCMMRLGMTNPPYILDYLEDIAVVLNHPRVYSFLHIPVQSGSDAVLRDMKREYTSSHFKMIVDFMLKNVPNIYIATDMICAFPTETKEDFEESMELIRKYQFPSLFINQFYPRSGTPAASMKKISTAEARRRTAAMSTLFREYSRYKPQRIGEEHEVLICEKASGHVYWFVQTNILLDLIMVVILIYG</sequence>
<comment type="similarity">
    <text evidence="2 11">Belongs to the methylthiotransferase family. CDKAL1 subfamily.</text>
</comment>
<evidence type="ECO:0000256" key="7">
    <source>
        <dbReference type="ARBA" id="ARBA00022723"/>
    </source>
</evidence>
<comment type="subcellular location">
    <subcellularLocation>
        <location evidence="11">Endoplasmic reticulum membrane</location>
        <topology evidence="11">Single-pass membrane protein</topology>
    </subcellularLocation>
</comment>
<dbReference type="InterPro" id="IPR058240">
    <property type="entry name" value="rSAM_sf"/>
</dbReference>
<evidence type="ECO:0000256" key="11">
    <source>
        <dbReference type="RuleBase" id="RU368081"/>
    </source>
</evidence>
<dbReference type="NCBIfam" id="TIGR00089">
    <property type="entry name" value="MiaB/RimO family radical SAM methylthiotransferase"/>
    <property type="match status" value="1"/>
</dbReference>
<reference evidence="15" key="2">
    <citation type="journal article" date="2016" name="Sci. Rep.">
        <title>Dictyocaulus viviparus genome, variome and transcriptome elucidate lungworm biology and support future intervention.</title>
        <authorList>
            <person name="McNulty S.N."/>
            <person name="Strube C."/>
            <person name="Rosa B.A."/>
            <person name="Martin J.C."/>
            <person name="Tyagi R."/>
            <person name="Choi Y.J."/>
            <person name="Wang Q."/>
            <person name="Hallsworth Pepin K."/>
            <person name="Zhang X."/>
            <person name="Ozersky P."/>
            <person name="Wilson R.K."/>
            <person name="Sternberg P.W."/>
            <person name="Gasser R.B."/>
            <person name="Mitreva M."/>
        </authorList>
    </citation>
    <scope>NUCLEOTIDE SEQUENCE [LARGE SCALE GENOMIC DNA]</scope>
    <source>
        <strain evidence="15">HannoverDv2000</strain>
    </source>
</reference>
<name>A0A0D8XUI6_DICVI</name>
<evidence type="ECO:0000313" key="15">
    <source>
        <dbReference type="Proteomes" id="UP000053766"/>
    </source>
</evidence>